<evidence type="ECO:0000256" key="2">
    <source>
        <dbReference type="ARBA" id="ARBA00022448"/>
    </source>
</evidence>
<feature type="transmembrane region" description="Helical" evidence="7">
    <location>
        <begin position="163"/>
        <end position="182"/>
    </location>
</feature>
<feature type="transmembrane region" description="Helical" evidence="7">
    <location>
        <begin position="133"/>
        <end position="151"/>
    </location>
</feature>
<feature type="transmembrane region" description="Helical" evidence="7">
    <location>
        <begin position="378"/>
        <end position="401"/>
    </location>
</feature>
<dbReference type="InterPro" id="IPR011701">
    <property type="entry name" value="MFS"/>
</dbReference>
<feature type="transmembrane region" description="Helical" evidence="7">
    <location>
        <begin position="407"/>
        <end position="428"/>
    </location>
</feature>
<dbReference type="InterPro" id="IPR036259">
    <property type="entry name" value="MFS_trans_sf"/>
</dbReference>
<feature type="transmembrane region" description="Helical" evidence="7">
    <location>
        <begin position="317"/>
        <end position="336"/>
    </location>
</feature>
<organism evidence="9 10">
    <name type="scientific">Celerinatantimonas diazotrophica</name>
    <dbReference type="NCBI Taxonomy" id="412034"/>
    <lineage>
        <taxon>Bacteria</taxon>
        <taxon>Pseudomonadati</taxon>
        <taxon>Pseudomonadota</taxon>
        <taxon>Gammaproteobacteria</taxon>
        <taxon>Celerinatantimonadaceae</taxon>
        <taxon>Celerinatantimonas</taxon>
    </lineage>
</organism>
<accession>A0A4R1J918</accession>
<dbReference type="Proteomes" id="UP000295565">
    <property type="component" value="Unassembled WGS sequence"/>
</dbReference>
<dbReference type="InterPro" id="IPR050171">
    <property type="entry name" value="MFS_Transporters"/>
</dbReference>
<keyword evidence="4 7" id="KW-0812">Transmembrane</keyword>
<keyword evidence="6 7" id="KW-0472">Membrane</keyword>
<name>A0A4R1J918_9GAMM</name>
<keyword evidence="5 7" id="KW-1133">Transmembrane helix</keyword>
<dbReference type="RefSeq" id="WP_224054992.1">
    <property type="nucleotide sequence ID" value="NZ_OU594967.1"/>
</dbReference>
<dbReference type="GO" id="GO:0022857">
    <property type="term" value="F:transmembrane transporter activity"/>
    <property type="evidence" value="ECO:0007669"/>
    <property type="project" value="InterPro"/>
</dbReference>
<evidence type="ECO:0000259" key="8">
    <source>
        <dbReference type="PROSITE" id="PS50850"/>
    </source>
</evidence>
<feature type="transmembrane region" description="Helical" evidence="7">
    <location>
        <begin position="256"/>
        <end position="276"/>
    </location>
</feature>
<sequence>MLTQPAPTKKSMTEQSSSASIHRFEWLNKIGIPPALFFGFLGVVIFMMGDGLESAWLQNYFVNHGLSHTQAATIFAGYGLTVAIGSWFSGVLTEAFGPIRTMLAGTILFVIGTCLFVPSLAAGTNYHLLLLTYPLRGFAYPLFAYSFLVVIAQATPKERLGSAVGWFWFCFTGGFFVLGAYYSDVALKDLHLSYIELLWTGLIFVSTGATVVLLNFVWVRRHSPSAERPAKHAALQTLQKGLTIAFENYKIGFGGIVRIINTIAVYGFIAFMPNFMQSTVGFSQSDWLSIWGALFSTNIIANLVCGMVADRLGWRQTIMWIGGFLSALCVLGFYYVPLWLGANYYAMLGVSILFGISLAGFVPLSALMPTLAPEHKGAALSVLNLGAGLSTFIGTATVSLFFDSLGIHGIIWIYAILYAVSILLTRFMTLNDHSPRSR</sequence>
<feature type="transmembrane region" description="Helical" evidence="7">
    <location>
        <begin position="102"/>
        <end position="121"/>
    </location>
</feature>
<evidence type="ECO:0000313" key="10">
    <source>
        <dbReference type="Proteomes" id="UP000295565"/>
    </source>
</evidence>
<evidence type="ECO:0000256" key="4">
    <source>
        <dbReference type="ARBA" id="ARBA00022692"/>
    </source>
</evidence>
<proteinExistence type="predicted"/>
<feature type="transmembrane region" description="Helical" evidence="7">
    <location>
        <begin position="197"/>
        <end position="218"/>
    </location>
</feature>
<comment type="subcellular location">
    <subcellularLocation>
        <location evidence="1">Cell membrane</location>
        <topology evidence="1">Multi-pass membrane protein</topology>
    </subcellularLocation>
</comment>
<feature type="transmembrane region" description="Helical" evidence="7">
    <location>
        <begin position="342"/>
        <end position="366"/>
    </location>
</feature>
<gene>
    <name evidence="9" type="ORF">EV690_2790</name>
</gene>
<keyword evidence="3" id="KW-1003">Cell membrane</keyword>
<dbReference type="InterPro" id="IPR020846">
    <property type="entry name" value="MFS_dom"/>
</dbReference>
<feature type="domain" description="Major facilitator superfamily (MFS) profile" evidence="8">
    <location>
        <begin position="35"/>
        <end position="433"/>
    </location>
</feature>
<dbReference type="Gene3D" id="1.20.1250.20">
    <property type="entry name" value="MFS general substrate transporter like domains"/>
    <property type="match status" value="2"/>
</dbReference>
<evidence type="ECO:0000256" key="1">
    <source>
        <dbReference type="ARBA" id="ARBA00004651"/>
    </source>
</evidence>
<dbReference type="PANTHER" id="PTHR23517">
    <property type="entry name" value="RESISTANCE PROTEIN MDTM, PUTATIVE-RELATED-RELATED"/>
    <property type="match status" value="1"/>
</dbReference>
<comment type="caution">
    <text evidence="9">The sequence shown here is derived from an EMBL/GenBank/DDBJ whole genome shotgun (WGS) entry which is preliminary data.</text>
</comment>
<dbReference type="EMBL" id="SMGD01000015">
    <property type="protein sequence ID" value="TCK47095.1"/>
    <property type="molecule type" value="Genomic_DNA"/>
</dbReference>
<feature type="transmembrane region" description="Helical" evidence="7">
    <location>
        <begin position="30"/>
        <end position="49"/>
    </location>
</feature>
<dbReference type="AlphaFoldDB" id="A0A4R1J918"/>
<dbReference type="InterPro" id="IPR004748">
    <property type="entry name" value="Polyol_permease-like"/>
</dbReference>
<evidence type="ECO:0000256" key="3">
    <source>
        <dbReference type="ARBA" id="ARBA00022475"/>
    </source>
</evidence>
<protein>
    <submittedName>
        <fullName evidence="9">Polyol permease family</fullName>
    </submittedName>
</protein>
<keyword evidence="2" id="KW-0813">Transport</keyword>
<evidence type="ECO:0000256" key="6">
    <source>
        <dbReference type="ARBA" id="ARBA00023136"/>
    </source>
</evidence>
<reference evidence="9 10" key="1">
    <citation type="submission" date="2019-03" db="EMBL/GenBank/DDBJ databases">
        <title>Genomic Encyclopedia of Type Strains, Phase IV (KMG-IV): sequencing the most valuable type-strain genomes for metagenomic binning, comparative biology and taxonomic classification.</title>
        <authorList>
            <person name="Goeker M."/>
        </authorList>
    </citation>
    <scope>NUCLEOTIDE SEQUENCE [LARGE SCALE GENOMIC DNA]</scope>
    <source>
        <strain evidence="9 10">DSM 18577</strain>
    </source>
</reference>
<feature type="transmembrane region" description="Helical" evidence="7">
    <location>
        <begin position="288"/>
        <end position="305"/>
    </location>
</feature>
<feature type="transmembrane region" description="Helical" evidence="7">
    <location>
        <begin position="69"/>
        <end position="90"/>
    </location>
</feature>
<evidence type="ECO:0000256" key="7">
    <source>
        <dbReference type="SAM" id="Phobius"/>
    </source>
</evidence>
<dbReference type="Pfam" id="PF07690">
    <property type="entry name" value="MFS_1"/>
    <property type="match status" value="1"/>
</dbReference>
<evidence type="ECO:0000313" key="9">
    <source>
        <dbReference type="EMBL" id="TCK47095.1"/>
    </source>
</evidence>
<dbReference type="NCBIfam" id="TIGR00897">
    <property type="entry name" value="2A0118"/>
    <property type="match status" value="1"/>
</dbReference>
<keyword evidence="10" id="KW-1185">Reference proteome</keyword>
<evidence type="ECO:0000256" key="5">
    <source>
        <dbReference type="ARBA" id="ARBA00022989"/>
    </source>
</evidence>
<dbReference type="CDD" id="cd17337">
    <property type="entry name" value="MFS_CsbX"/>
    <property type="match status" value="1"/>
</dbReference>
<dbReference type="SUPFAM" id="SSF103473">
    <property type="entry name" value="MFS general substrate transporter"/>
    <property type="match status" value="1"/>
</dbReference>
<dbReference type="PROSITE" id="PS50850">
    <property type="entry name" value="MFS"/>
    <property type="match status" value="1"/>
</dbReference>
<dbReference type="GO" id="GO:0005886">
    <property type="term" value="C:plasma membrane"/>
    <property type="evidence" value="ECO:0007669"/>
    <property type="project" value="UniProtKB-SubCell"/>
</dbReference>